<feature type="compositionally biased region" description="Low complexity" evidence="1">
    <location>
        <begin position="41"/>
        <end position="59"/>
    </location>
</feature>
<evidence type="ECO:0000313" key="3">
    <source>
        <dbReference type="EMBL" id="KAK7364085.1"/>
    </source>
</evidence>
<name>A0AAN9R6D4_PHACN</name>
<feature type="compositionally biased region" description="Polar residues" evidence="1">
    <location>
        <begin position="60"/>
        <end position="78"/>
    </location>
</feature>
<dbReference type="Pfam" id="PF05678">
    <property type="entry name" value="VQ"/>
    <property type="match status" value="1"/>
</dbReference>
<dbReference type="Proteomes" id="UP001374584">
    <property type="component" value="Unassembled WGS sequence"/>
</dbReference>
<dbReference type="EMBL" id="JAYMYR010000005">
    <property type="protein sequence ID" value="KAK7364085.1"/>
    <property type="molecule type" value="Genomic_DNA"/>
</dbReference>
<organism evidence="3 4">
    <name type="scientific">Phaseolus coccineus</name>
    <name type="common">Scarlet runner bean</name>
    <name type="synonym">Phaseolus multiflorus</name>
    <dbReference type="NCBI Taxonomy" id="3886"/>
    <lineage>
        <taxon>Eukaryota</taxon>
        <taxon>Viridiplantae</taxon>
        <taxon>Streptophyta</taxon>
        <taxon>Embryophyta</taxon>
        <taxon>Tracheophyta</taxon>
        <taxon>Spermatophyta</taxon>
        <taxon>Magnoliopsida</taxon>
        <taxon>eudicotyledons</taxon>
        <taxon>Gunneridae</taxon>
        <taxon>Pentapetalae</taxon>
        <taxon>rosids</taxon>
        <taxon>fabids</taxon>
        <taxon>Fabales</taxon>
        <taxon>Fabaceae</taxon>
        <taxon>Papilionoideae</taxon>
        <taxon>50 kb inversion clade</taxon>
        <taxon>NPAAA clade</taxon>
        <taxon>indigoferoid/millettioid clade</taxon>
        <taxon>Phaseoleae</taxon>
        <taxon>Phaseolus</taxon>
    </lineage>
</organism>
<sequence>MSPSQFHTKKEITTSTNNKNTNGLLPPPLKINKESHFIKKSSSSPPQSSCSSSSSISSSLVNNAMTQGMPTSSYRPQQQRHPVIIYTHSPKVIHTQPKDFMSLVQKLTGLSRSDKEEEDDGNLPPQQPSKQESGGSLAAVIGDKESDGESMIIVRNEENEASSVITEENNCSSSLGENQVNSCFIAGEGPMLEPPLNPYVTMLPPSSAKFVCSSQPLMNYSDSLFFSHNLRTSIPSSTTLEGRKEFREH</sequence>
<dbReference type="GO" id="GO:0005634">
    <property type="term" value="C:nucleus"/>
    <property type="evidence" value="ECO:0007669"/>
    <property type="project" value="TreeGrafter"/>
</dbReference>
<comment type="caution">
    <text evidence="3">The sequence shown here is derived from an EMBL/GenBank/DDBJ whole genome shotgun (WGS) entry which is preliminary data.</text>
</comment>
<keyword evidence="4" id="KW-1185">Reference proteome</keyword>
<evidence type="ECO:0000259" key="2">
    <source>
        <dbReference type="Pfam" id="PF05678"/>
    </source>
</evidence>
<feature type="domain" description="VQ" evidence="2">
    <location>
        <begin position="87"/>
        <end position="111"/>
    </location>
</feature>
<gene>
    <name evidence="3" type="ORF">VNO80_12456</name>
</gene>
<feature type="region of interest" description="Disordered" evidence="1">
    <location>
        <begin position="1"/>
        <end position="78"/>
    </location>
</feature>
<protein>
    <recommendedName>
        <fullName evidence="2">VQ domain-containing protein</fullName>
    </recommendedName>
</protein>
<evidence type="ECO:0000256" key="1">
    <source>
        <dbReference type="SAM" id="MobiDB-lite"/>
    </source>
</evidence>
<dbReference type="AlphaFoldDB" id="A0AAN9R6D4"/>
<dbReference type="InterPro" id="IPR008889">
    <property type="entry name" value="VQ"/>
</dbReference>
<dbReference type="InterPro" id="IPR039607">
    <property type="entry name" value="VQ_8/17/18/20/21/25"/>
</dbReference>
<proteinExistence type="predicted"/>
<evidence type="ECO:0000313" key="4">
    <source>
        <dbReference type="Proteomes" id="UP001374584"/>
    </source>
</evidence>
<reference evidence="3 4" key="1">
    <citation type="submission" date="2024-01" db="EMBL/GenBank/DDBJ databases">
        <title>The genomes of 5 underutilized Papilionoideae crops provide insights into root nodulation and disease resistanc.</title>
        <authorList>
            <person name="Jiang F."/>
        </authorList>
    </citation>
    <scope>NUCLEOTIDE SEQUENCE [LARGE SCALE GENOMIC DNA]</scope>
    <source>
        <strain evidence="3">JINMINGXINNONG_FW02</strain>
        <tissue evidence="3">Leaves</tissue>
    </source>
</reference>
<accession>A0AAN9R6D4</accession>
<dbReference type="PANTHER" id="PTHR33143">
    <property type="entry name" value="F16F4.1 PROTEIN-RELATED"/>
    <property type="match status" value="1"/>
</dbReference>
<dbReference type="PANTHER" id="PTHR33143:SF64">
    <property type="entry name" value="VQ MOTIF PROTEIN"/>
    <property type="match status" value="1"/>
</dbReference>
<feature type="compositionally biased region" description="Polar residues" evidence="1">
    <location>
        <begin position="13"/>
        <end position="23"/>
    </location>
</feature>
<feature type="region of interest" description="Disordered" evidence="1">
    <location>
        <begin position="111"/>
        <end position="137"/>
    </location>
</feature>